<dbReference type="Pfam" id="PF00440">
    <property type="entry name" value="TetR_N"/>
    <property type="match status" value="1"/>
</dbReference>
<keyword evidence="3" id="KW-0804">Transcription</keyword>
<accession>H2IRQ2</accession>
<dbReference type="PANTHER" id="PTHR30055:SF234">
    <property type="entry name" value="HTH-TYPE TRANSCRIPTIONAL REGULATOR BETI"/>
    <property type="match status" value="1"/>
</dbReference>
<dbReference type="eggNOG" id="COG1309">
    <property type="taxonomic scope" value="Bacteria"/>
</dbReference>
<dbReference type="PRINTS" id="PR00455">
    <property type="entry name" value="HTHTETR"/>
</dbReference>
<keyword evidence="2 4" id="KW-0238">DNA-binding</keyword>
<dbReference type="HOGENOM" id="CLU_069356_17_1_6"/>
<evidence type="ECO:0000313" key="6">
    <source>
        <dbReference type="EMBL" id="AEX52553.1"/>
    </source>
</evidence>
<evidence type="ECO:0000256" key="1">
    <source>
        <dbReference type="ARBA" id="ARBA00023015"/>
    </source>
</evidence>
<dbReference type="InterPro" id="IPR001647">
    <property type="entry name" value="HTH_TetR"/>
</dbReference>
<evidence type="ECO:0000256" key="2">
    <source>
        <dbReference type="ARBA" id="ARBA00023125"/>
    </source>
</evidence>
<dbReference type="PATRIC" id="fig|745277.3.peg.2607"/>
<reference evidence="7" key="2">
    <citation type="submission" date="2012-01" db="EMBL/GenBank/DDBJ databases">
        <title>Complete sequence of chromosome of Rahnella aquatilis CIP 78.65.</title>
        <authorList>
            <person name="Lucas S."/>
            <person name="Han J."/>
            <person name="Lapidus A."/>
            <person name="Cheng J.-F."/>
            <person name="Goodwin L."/>
            <person name="Pitluck S."/>
            <person name="Peters L."/>
            <person name="Ovchinnikova G."/>
            <person name="Held B."/>
            <person name="Detter J.C."/>
            <person name="Han C."/>
            <person name="Tapia R."/>
            <person name="Land M."/>
            <person name="Hauser L."/>
            <person name="Kyrpides N."/>
            <person name="Ivanova N."/>
            <person name="Pagani I."/>
            <person name="Sobecky P."/>
            <person name="Martinez R."/>
            <person name="Woyke T."/>
        </authorList>
    </citation>
    <scope>NUCLEOTIDE SEQUENCE [LARGE SCALE GENOMIC DNA]</scope>
    <source>
        <strain evidence="7">ATCC 33071 / DSM 4594 / JCM 1683 / NBRC 105701 / NCIMB 13365 / CIP 78.65</strain>
    </source>
</reference>
<dbReference type="InterPro" id="IPR049445">
    <property type="entry name" value="TetR_SbtR-like_C"/>
</dbReference>
<organism evidence="6 7">
    <name type="scientific">Rahnella aquatilis (strain ATCC 33071 / DSM 4594 / JCM 1683 / NBRC 105701 / NCIMB 13365 / CIP 78.65)</name>
    <dbReference type="NCBI Taxonomy" id="745277"/>
    <lineage>
        <taxon>Bacteria</taxon>
        <taxon>Pseudomonadati</taxon>
        <taxon>Pseudomonadota</taxon>
        <taxon>Gammaproteobacteria</taxon>
        <taxon>Enterobacterales</taxon>
        <taxon>Yersiniaceae</taxon>
        <taxon>Rahnella</taxon>
    </lineage>
</organism>
<dbReference type="InterPro" id="IPR023772">
    <property type="entry name" value="DNA-bd_HTH_TetR-type_CS"/>
</dbReference>
<dbReference type="GO" id="GO:0000976">
    <property type="term" value="F:transcription cis-regulatory region binding"/>
    <property type="evidence" value="ECO:0007669"/>
    <property type="project" value="TreeGrafter"/>
</dbReference>
<dbReference type="KEGG" id="raq:Rahaq2_2717"/>
<evidence type="ECO:0000259" key="5">
    <source>
        <dbReference type="PROSITE" id="PS50977"/>
    </source>
</evidence>
<name>H2IRQ2_RAHAC</name>
<evidence type="ECO:0000256" key="3">
    <source>
        <dbReference type="ARBA" id="ARBA00023163"/>
    </source>
</evidence>
<feature type="DNA-binding region" description="H-T-H motif" evidence="4">
    <location>
        <begin position="97"/>
        <end position="116"/>
    </location>
</feature>
<gene>
    <name evidence="6" type="ordered locus">Rahaq2_2717</name>
</gene>
<protein>
    <submittedName>
        <fullName evidence="6">Transcriptional regulator</fullName>
    </submittedName>
</protein>
<dbReference type="InterPro" id="IPR009057">
    <property type="entry name" value="Homeodomain-like_sf"/>
</dbReference>
<dbReference type="PROSITE" id="PS01081">
    <property type="entry name" value="HTH_TETR_1"/>
    <property type="match status" value="1"/>
</dbReference>
<dbReference type="GO" id="GO:0003700">
    <property type="term" value="F:DNA-binding transcription factor activity"/>
    <property type="evidence" value="ECO:0007669"/>
    <property type="project" value="TreeGrafter"/>
</dbReference>
<keyword evidence="1" id="KW-0805">Transcription regulation</keyword>
<dbReference type="EMBL" id="CP003244">
    <property type="protein sequence ID" value="AEX52553.1"/>
    <property type="molecule type" value="Genomic_DNA"/>
</dbReference>
<proteinExistence type="predicted"/>
<evidence type="ECO:0000256" key="4">
    <source>
        <dbReference type="PROSITE-ProRule" id="PRU00335"/>
    </source>
</evidence>
<dbReference type="PANTHER" id="PTHR30055">
    <property type="entry name" value="HTH-TYPE TRANSCRIPTIONAL REGULATOR RUTR"/>
    <property type="match status" value="1"/>
</dbReference>
<evidence type="ECO:0000313" key="7">
    <source>
        <dbReference type="Proteomes" id="UP000009010"/>
    </source>
</evidence>
<dbReference type="SUPFAM" id="SSF46689">
    <property type="entry name" value="Homeodomain-like"/>
    <property type="match status" value="1"/>
</dbReference>
<dbReference type="Pfam" id="PF21597">
    <property type="entry name" value="TetR_C_43"/>
    <property type="match status" value="1"/>
</dbReference>
<reference evidence="6 7" key="1">
    <citation type="journal article" date="2012" name="J. Bacteriol.">
        <title>Complete Genome Sequence of Rahnella aquatilis CIP 78.65.</title>
        <authorList>
            <person name="Martinez R.J."/>
            <person name="Bruce D."/>
            <person name="Detter C."/>
            <person name="Goodwin L.A."/>
            <person name="Han J."/>
            <person name="Han C.S."/>
            <person name="Held B."/>
            <person name="Land M.L."/>
            <person name="Mikhailova N."/>
            <person name="Nolan M."/>
            <person name="Pennacchio L."/>
            <person name="Pitluck S."/>
            <person name="Tapia R."/>
            <person name="Woyke T."/>
            <person name="Sobecky P.A."/>
        </authorList>
    </citation>
    <scope>NUCLEOTIDE SEQUENCE [LARGE SCALE GENOMIC DNA]</scope>
    <source>
        <strain evidence="7">ATCC 33071 / DSM 4594 / JCM 1683 / NBRC 105701 / NCIMB 13365 / CIP 78.65</strain>
    </source>
</reference>
<dbReference type="PROSITE" id="PS50977">
    <property type="entry name" value="HTH_TETR_2"/>
    <property type="match status" value="1"/>
</dbReference>
<sequence length="257" mass="27988">MISPVCVAEVHVEHYLPGLQISLSMLPGCTTQPHSISSGVYLRLIEYTEALSIFQGQKVAMTDISSLTGLRKDAQRNRKHILDVARQAFVSEGVNVSMDAIAKKAGVGAGTLYRHFPSKDALLASLLDHHHLVLEQQRLIIEAEESDSGRSLEKWIDALGDWMLAYHGLPEPLQAACQAQSALTPACLNVIDKTETILQAAQNDGLARRDLNGRDIFIAALAVAWASGIKVADQRTRVVLSDMLKKGWGASETQPKS</sequence>
<keyword evidence="7" id="KW-1185">Reference proteome</keyword>
<dbReference type="AlphaFoldDB" id="H2IRQ2"/>
<feature type="domain" description="HTH tetR-type" evidence="5">
    <location>
        <begin position="75"/>
        <end position="134"/>
    </location>
</feature>
<dbReference type="InterPro" id="IPR050109">
    <property type="entry name" value="HTH-type_TetR-like_transc_reg"/>
</dbReference>
<dbReference type="Proteomes" id="UP000009010">
    <property type="component" value="Chromosome"/>
</dbReference>
<dbReference type="STRING" id="745277.Rahaq2_2717"/>
<dbReference type="Gene3D" id="1.10.357.10">
    <property type="entry name" value="Tetracycline Repressor, domain 2"/>
    <property type="match status" value="1"/>
</dbReference>